<dbReference type="InterPro" id="IPR002716">
    <property type="entry name" value="PIN_dom"/>
</dbReference>
<feature type="domain" description="PIN" evidence="1">
    <location>
        <begin position="8"/>
        <end position="152"/>
    </location>
</feature>
<dbReference type="AlphaFoldDB" id="A0A5C8GC47"/>
<dbReference type="Gene3D" id="3.40.50.1010">
    <property type="entry name" value="5'-nuclease"/>
    <property type="match status" value="1"/>
</dbReference>
<reference evidence="2 3" key="1">
    <citation type="journal article" date="1992" name="Lakartidningen">
        <title>[Penicillin V and not amoxicillin is the first choice preparation in acute otitis].</title>
        <authorList>
            <person name="Kamme C."/>
            <person name="Lundgren K."/>
            <person name="Prellner K."/>
        </authorList>
    </citation>
    <scope>NUCLEOTIDE SEQUENCE [LARGE SCALE GENOMIC DNA]</scope>
    <source>
        <strain evidence="2 3">PC2022III</strain>
    </source>
</reference>
<accession>A0A5C8GC47</accession>
<dbReference type="CDD" id="cd09854">
    <property type="entry name" value="PIN_VapC-like"/>
    <property type="match status" value="1"/>
</dbReference>
<dbReference type="RefSeq" id="WP_147561737.1">
    <property type="nucleotide sequence ID" value="NZ_SAYK01000008.1"/>
</dbReference>
<dbReference type="Pfam" id="PF01850">
    <property type="entry name" value="PIN"/>
    <property type="match status" value="1"/>
</dbReference>
<dbReference type="InterPro" id="IPR029060">
    <property type="entry name" value="PIN-like_dom_sf"/>
</dbReference>
<comment type="caution">
    <text evidence="2">The sequence shown here is derived from an EMBL/GenBank/DDBJ whole genome shotgun (WGS) entry which is preliminary data.</text>
</comment>
<dbReference type="Proteomes" id="UP000322188">
    <property type="component" value="Unassembled WGS sequence"/>
</dbReference>
<organism evidence="2 3">
    <name type="scientific">Brachyspira aalborgi</name>
    <dbReference type="NCBI Taxonomy" id="29522"/>
    <lineage>
        <taxon>Bacteria</taxon>
        <taxon>Pseudomonadati</taxon>
        <taxon>Spirochaetota</taxon>
        <taxon>Spirochaetia</taxon>
        <taxon>Brachyspirales</taxon>
        <taxon>Brachyspiraceae</taxon>
        <taxon>Brachyspira</taxon>
    </lineage>
</organism>
<gene>
    <name evidence="2" type="ORF">EPJ74_10620</name>
</gene>
<evidence type="ECO:0000313" key="3">
    <source>
        <dbReference type="Proteomes" id="UP000322188"/>
    </source>
</evidence>
<protein>
    <submittedName>
        <fullName evidence="2">PIN domain-containing protein</fullName>
    </submittedName>
</protein>
<name>A0A5C8GC47_9SPIR</name>
<proteinExistence type="predicted"/>
<sequence length="172" mass="20146">MSRKICCILDTCALSFLIEDFKKLDNEEKERLNIFESIKNEITSFVVPSIVIHELALGLQENNDISDNYLKIIIKHFKIFFNGKLKIEPLNAISANEYRKIYMNNKIKSENKYKHKIDALIVAQASHYASMLYGKYSDFWLITEDNKMREYKANDIKIFSLQEAQRNLGLLI</sequence>
<dbReference type="GeneID" id="61067781"/>
<evidence type="ECO:0000313" key="2">
    <source>
        <dbReference type="EMBL" id="TXJ59552.1"/>
    </source>
</evidence>
<evidence type="ECO:0000259" key="1">
    <source>
        <dbReference type="Pfam" id="PF01850"/>
    </source>
</evidence>
<dbReference type="SUPFAM" id="SSF88723">
    <property type="entry name" value="PIN domain-like"/>
    <property type="match status" value="1"/>
</dbReference>
<dbReference type="EMBL" id="SAYK01000008">
    <property type="protein sequence ID" value="TXJ59552.1"/>
    <property type="molecule type" value="Genomic_DNA"/>
</dbReference>